<dbReference type="PANTHER" id="PTHR33446">
    <property type="entry name" value="PROTEIN TONB-RELATED"/>
    <property type="match status" value="1"/>
</dbReference>
<dbReference type="Proteomes" id="UP001500426">
    <property type="component" value="Unassembled WGS sequence"/>
</dbReference>
<dbReference type="InterPro" id="IPR037682">
    <property type="entry name" value="TonB_C"/>
</dbReference>
<evidence type="ECO:0000313" key="2">
    <source>
        <dbReference type="EMBL" id="GAA4049274.1"/>
    </source>
</evidence>
<evidence type="ECO:0000313" key="3">
    <source>
        <dbReference type="Proteomes" id="UP001500426"/>
    </source>
</evidence>
<dbReference type="Pfam" id="PF03544">
    <property type="entry name" value="TonB_C"/>
    <property type="match status" value="1"/>
</dbReference>
<keyword evidence="3" id="KW-1185">Reference proteome</keyword>
<dbReference type="Gene3D" id="3.30.1150.10">
    <property type="match status" value="1"/>
</dbReference>
<dbReference type="InterPro" id="IPR051045">
    <property type="entry name" value="TonB-dependent_transducer"/>
</dbReference>
<gene>
    <name evidence="2" type="ORF">GCM10022388_13940</name>
</gene>
<protein>
    <recommendedName>
        <fullName evidence="1">TonB C-terminal domain-containing protein</fullName>
    </recommendedName>
</protein>
<name>A0ABP7UPM9_9FLAO</name>
<dbReference type="RefSeq" id="WP_345092703.1">
    <property type="nucleotide sequence ID" value="NZ_BAABCS010000015.1"/>
</dbReference>
<evidence type="ECO:0000259" key="1">
    <source>
        <dbReference type="PROSITE" id="PS52015"/>
    </source>
</evidence>
<feature type="domain" description="TonB C-terminal" evidence="1">
    <location>
        <begin position="172"/>
        <end position="259"/>
    </location>
</feature>
<organism evidence="2 3">
    <name type="scientific">Flavobacterium chungnamense</name>
    <dbReference type="NCBI Taxonomy" id="706182"/>
    <lineage>
        <taxon>Bacteria</taxon>
        <taxon>Pseudomonadati</taxon>
        <taxon>Bacteroidota</taxon>
        <taxon>Flavobacteriia</taxon>
        <taxon>Flavobacteriales</taxon>
        <taxon>Flavobacteriaceae</taxon>
        <taxon>Flavobacterium</taxon>
    </lineage>
</organism>
<sequence>MRKAIFLFTILISQFIFGQEDYSKYKPVEPLYNNGGVEKFYEYLSNTIDYTKVENEKDVIIGFVLGNDGTMNHIKVSFCSNLEAEKEIAFVLQNAIKWDLSNQKDKNLFVCYKMKLFFSNKEVKGLTKTMWFKDDVVDINIDKNEFSSSEEKLNSKDDNLIYNSAGLDVRPEYPGGMSEFYLYIQKNYKVPNIKGLAGKVIVSFVIEKDGSITDVKVLRDIGHGTGDEVVRVLKNCKKWLPAEQNGAKVRCSYILPINL</sequence>
<dbReference type="EMBL" id="BAABCS010000015">
    <property type="protein sequence ID" value="GAA4049274.1"/>
    <property type="molecule type" value="Genomic_DNA"/>
</dbReference>
<dbReference type="SUPFAM" id="SSF74653">
    <property type="entry name" value="TolA/TonB C-terminal domain"/>
    <property type="match status" value="1"/>
</dbReference>
<comment type="caution">
    <text evidence="2">The sequence shown here is derived from an EMBL/GenBank/DDBJ whole genome shotgun (WGS) entry which is preliminary data.</text>
</comment>
<reference evidence="3" key="1">
    <citation type="journal article" date="2019" name="Int. J. Syst. Evol. Microbiol.">
        <title>The Global Catalogue of Microorganisms (GCM) 10K type strain sequencing project: providing services to taxonomists for standard genome sequencing and annotation.</title>
        <authorList>
            <consortium name="The Broad Institute Genomics Platform"/>
            <consortium name="The Broad Institute Genome Sequencing Center for Infectious Disease"/>
            <person name="Wu L."/>
            <person name="Ma J."/>
        </authorList>
    </citation>
    <scope>NUCLEOTIDE SEQUENCE [LARGE SCALE GENOMIC DNA]</scope>
    <source>
        <strain evidence="3">JCM 17068</strain>
    </source>
</reference>
<dbReference type="PROSITE" id="PS52015">
    <property type="entry name" value="TONB_CTD"/>
    <property type="match status" value="1"/>
</dbReference>
<accession>A0ABP7UPM9</accession>
<proteinExistence type="predicted"/>
<dbReference type="PANTHER" id="PTHR33446:SF2">
    <property type="entry name" value="PROTEIN TONB"/>
    <property type="match status" value="1"/>
</dbReference>